<gene>
    <name evidence="2" type="ORF">HNQ88_004250</name>
</gene>
<dbReference type="CDD" id="cd00038">
    <property type="entry name" value="CAP_ED"/>
    <property type="match status" value="1"/>
</dbReference>
<dbReference type="Pfam" id="PF00027">
    <property type="entry name" value="cNMP_binding"/>
    <property type="match status" value="1"/>
</dbReference>
<reference evidence="2" key="1">
    <citation type="submission" date="2023-07" db="EMBL/GenBank/DDBJ databases">
        <title>Genomic Encyclopedia of Type Strains, Phase IV (KMG-IV): sequencing the most valuable type-strain genomes for metagenomic binning, comparative biology and taxonomic classification.</title>
        <authorList>
            <person name="Goeker M."/>
        </authorList>
    </citation>
    <scope>NUCLEOTIDE SEQUENCE</scope>
    <source>
        <strain evidence="2">DSM 26174</strain>
    </source>
</reference>
<keyword evidence="3" id="KW-1185">Reference proteome</keyword>
<dbReference type="InterPro" id="IPR018490">
    <property type="entry name" value="cNMP-bd_dom_sf"/>
</dbReference>
<dbReference type="EMBL" id="JAVDQD010000006">
    <property type="protein sequence ID" value="MDR6241174.1"/>
    <property type="molecule type" value="Genomic_DNA"/>
</dbReference>
<name>A0AAE3XT61_9BACT</name>
<dbReference type="AlphaFoldDB" id="A0AAE3XT61"/>
<dbReference type="PROSITE" id="PS50042">
    <property type="entry name" value="CNMP_BINDING_3"/>
    <property type="match status" value="1"/>
</dbReference>
<dbReference type="Gene3D" id="2.60.120.10">
    <property type="entry name" value="Jelly Rolls"/>
    <property type="match status" value="1"/>
</dbReference>
<feature type="domain" description="Cyclic nucleotide-binding" evidence="1">
    <location>
        <begin position="15"/>
        <end position="114"/>
    </location>
</feature>
<accession>A0AAE3XT61</accession>
<protein>
    <submittedName>
        <fullName evidence="2">CRP-like cAMP-binding protein</fullName>
    </submittedName>
</protein>
<dbReference type="Proteomes" id="UP001185092">
    <property type="component" value="Unassembled WGS sequence"/>
</dbReference>
<evidence type="ECO:0000313" key="2">
    <source>
        <dbReference type="EMBL" id="MDR6241174.1"/>
    </source>
</evidence>
<sequence>MKNQFIEYITNHVQLEQDEVDAISSSIPVKHYKAGDILLKEGMISKVSYFNIKGCVRMYYIVDGKENTTFFYTENQFVTSIKSFTSNEPSNHYLECVEDCTLALISYDTEKALLRSFPKLETFSRMILEQELANYQDMLSTFMMSSPEQRYLNLVKNAPHLLQRVPLYQLASYIGVKAESLSRIRSRISNNAS</sequence>
<proteinExistence type="predicted"/>
<dbReference type="SUPFAM" id="SSF51206">
    <property type="entry name" value="cAMP-binding domain-like"/>
    <property type="match status" value="1"/>
</dbReference>
<organism evidence="2 3">
    <name type="scientific">Aureibacter tunicatorum</name>
    <dbReference type="NCBI Taxonomy" id="866807"/>
    <lineage>
        <taxon>Bacteria</taxon>
        <taxon>Pseudomonadati</taxon>
        <taxon>Bacteroidota</taxon>
        <taxon>Cytophagia</taxon>
        <taxon>Cytophagales</taxon>
        <taxon>Persicobacteraceae</taxon>
        <taxon>Aureibacter</taxon>
    </lineage>
</organism>
<comment type="caution">
    <text evidence="2">The sequence shown here is derived from an EMBL/GenBank/DDBJ whole genome shotgun (WGS) entry which is preliminary data.</text>
</comment>
<evidence type="ECO:0000313" key="3">
    <source>
        <dbReference type="Proteomes" id="UP001185092"/>
    </source>
</evidence>
<dbReference type="InterPro" id="IPR000595">
    <property type="entry name" value="cNMP-bd_dom"/>
</dbReference>
<dbReference type="InterPro" id="IPR014710">
    <property type="entry name" value="RmlC-like_jellyroll"/>
</dbReference>
<dbReference type="RefSeq" id="WP_309941747.1">
    <property type="nucleotide sequence ID" value="NZ_AP025305.1"/>
</dbReference>
<evidence type="ECO:0000259" key="1">
    <source>
        <dbReference type="PROSITE" id="PS50042"/>
    </source>
</evidence>